<reference evidence="3" key="2">
    <citation type="submission" date="2023-04" db="EMBL/GenBank/DDBJ databases">
        <authorList>
            <person name="Bruccoleri R.E."/>
            <person name="Oakeley E.J."/>
            <person name="Faust A.-M."/>
            <person name="Dessus-Babus S."/>
            <person name="Altorfer M."/>
            <person name="Burckhardt D."/>
            <person name="Oertli M."/>
            <person name="Naumann U."/>
            <person name="Petersen F."/>
            <person name="Wong J."/>
        </authorList>
    </citation>
    <scope>NUCLEOTIDE SEQUENCE</scope>
    <source>
        <strain evidence="3">GSM-AAB239-AS_SAM_17_03QT</strain>
        <tissue evidence="3">Leaf</tissue>
    </source>
</reference>
<reference evidence="3" key="1">
    <citation type="journal article" date="2023" name="GigaByte">
        <title>Genome assembly of the bearded iris, Iris pallida Lam.</title>
        <authorList>
            <person name="Bruccoleri R.E."/>
            <person name="Oakeley E.J."/>
            <person name="Faust A.M.E."/>
            <person name="Altorfer M."/>
            <person name="Dessus-Babus S."/>
            <person name="Burckhardt D."/>
            <person name="Oertli M."/>
            <person name="Naumann U."/>
            <person name="Petersen F."/>
            <person name="Wong J."/>
        </authorList>
    </citation>
    <scope>NUCLEOTIDE SEQUENCE</scope>
    <source>
        <strain evidence="3">GSM-AAB239-AS_SAM_17_03QT</strain>
    </source>
</reference>
<dbReference type="EMBL" id="JANAVB010039819">
    <property type="protein sequence ID" value="KAJ6799263.1"/>
    <property type="molecule type" value="Genomic_DNA"/>
</dbReference>
<gene>
    <name evidence="2" type="ORF">M6B38_208360</name>
    <name evidence="3" type="ORF">M6B38_384655</name>
</gene>
<keyword evidence="1" id="KW-0812">Transmembrane</keyword>
<organism evidence="3 4">
    <name type="scientific">Iris pallida</name>
    <name type="common">Sweet iris</name>
    <dbReference type="NCBI Taxonomy" id="29817"/>
    <lineage>
        <taxon>Eukaryota</taxon>
        <taxon>Viridiplantae</taxon>
        <taxon>Streptophyta</taxon>
        <taxon>Embryophyta</taxon>
        <taxon>Tracheophyta</taxon>
        <taxon>Spermatophyta</taxon>
        <taxon>Magnoliopsida</taxon>
        <taxon>Liliopsida</taxon>
        <taxon>Asparagales</taxon>
        <taxon>Iridaceae</taxon>
        <taxon>Iridoideae</taxon>
        <taxon>Irideae</taxon>
        <taxon>Iris</taxon>
    </lineage>
</organism>
<dbReference type="Proteomes" id="UP001140949">
    <property type="component" value="Unassembled WGS sequence"/>
</dbReference>
<proteinExistence type="predicted"/>
<evidence type="ECO:0000256" key="1">
    <source>
        <dbReference type="SAM" id="Phobius"/>
    </source>
</evidence>
<name>A0AAX6G3E8_IRIPA</name>
<dbReference type="EMBL" id="JANAVB010023219">
    <property type="protein sequence ID" value="KAJ6823264.1"/>
    <property type="molecule type" value="Genomic_DNA"/>
</dbReference>
<keyword evidence="4" id="KW-1185">Reference proteome</keyword>
<evidence type="ECO:0000313" key="2">
    <source>
        <dbReference type="EMBL" id="KAJ6799263.1"/>
    </source>
</evidence>
<keyword evidence="1" id="KW-1133">Transmembrane helix</keyword>
<feature type="transmembrane region" description="Helical" evidence="1">
    <location>
        <begin position="43"/>
        <end position="71"/>
    </location>
</feature>
<evidence type="ECO:0000313" key="3">
    <source>
        <dbReference type="EMBL" id="KAJ6823264.1"/>
    </source>
</evidence>
<keyword evidence="1" id="KW-0472">Membrane</keyword>
<comment type="caution">
    <text evidence="3">The sequence shown here is derived from an EMBL/GenBank/DDBJ whole genome shotgun (WGS) entry which is preliminary data.</text>
</comment>
<protein>
    <submittedName>
        <fullName evidence="3">Uncharacterized protein</fullName>
    </submittedName>
</protein>
<accession>A0AAX6G3E8</accession>
<sequence length="77" mass="8785">MFHVLPKPITHSGSISNISHMSGSLYIHAQVPGYSSGSFHYTLMIHFSMLALVFCFEIHCMFIFHLHVVLVRFLGYT</sequence>
<dbReference type="AlphaFoldDB" id="A0AAX6G3E8"/>
<evidence type="ECO:0000313" key="4">
    <source>
        <dbReference type="Proteomes" id="UP001140949"/>
    </source>
</evidence>